<name>A0A1T5IB56_9FIRM</name>
<dbReference type="Pfam" id="PF07366">
    <property type="entry name" value="SnoaL"/>
    <property type="match status" value="1"/>
</dbReference>
<reference evidence="2" key="1">
    <citation type="submission" date="2017-02" db="EMBL/GenBank/DDBJ databases">
        <authorList>
            <person name="Varghese N."/>
            <person name="Submissions S."/>
        </authorList>
    </citation>
    <scope>NUCLEOTIDE SEQUENCE [LARGE SCALE GENOMIC DNA]</scope>
    <source>
        <strain evidence="2">M1</strain>
    </source>
</reference>
<dbReference type="Proteomes" id="UP000190285">
    <property type="component" value="Unassembled WGS sequence"/>
</dbReference>
<dbReference type="EMBL" id="FUZT01000001">
    <property type="protein sequence ID" value="SKC36202.1"/>
    <property type="molecule type" value="Genomic_DNA"/>
</dbReference>
<dbReference type="Gene3D" id="3.10.450.50">
    <property type="match status" value="1"/>
</dbReference>
<proteinExistence type="predicted"/>
<dbReference type="AlphaFoldDB" id="A0A1T5IB56"/>
<dbReference type="SUPFAM" id="SSF54427">
    <property type="entry name" value="NTF2-like"/>
    <property type="match status" value="1"/>
</dbReference>
<keyword evidence="2" id="KW-1185">Reference proteome</keyword>
<dbReference type="InterPro" id="IPR009959">
    <property type="entry name" value="Cyclase_SnoaL-like"/>
</dbReference>
<evidence type="ECO:0000313" key="1">
    <source>
        <dbReference type="EMBL" id="SKC36202.1"/>
    </source>
</evidence>
<sequence>MLTDIYADEMNKLLKDIKNVDLEEKSDVLDFVKKYTELIYNYNMVGLIYDYYKEDVEVLKENKLRLKGVDAVVKDILQLQAAFPDLKVSIENTIIYGNAQEGYKVYRRMKYKGTNTGYSRYGVATGRKLGNNCLALSIFYIRNIDGRWKITNEIEMRSAGLINCR</sequence>
<dbReference type="RefSeq" id="WP_079488577.1">
    <property type="nucleotide sequence ID" value="NZ_FUZT01000001.1"/>
</dbReference>
<protein>
    <submittedName>
        <fullName evidence="1">SnoaL-like polyketide cyclase</fullName>
    </submittedName>
</protein>
<dbReference type="OrthoDB" id="1966120at2"/>
<accession>A0A1T5IB56</accession>
<gene>
    <name evidence="1" type="ORF">SAMN02194393_00131</name>
</gene>
<dbReference type="InterPro" id="IPR032710">
    <property type="entry name" value="NTF2-like_dom_sf"/>
</dbReference>
<organism evidence="1 2">
    <name type="scientific">Maledivibacter halophilus</name>
    <dbReference type="NCBI Taxonomy" id="36842"/>
    <lineage>
        <taxon>Bacteria</taxon>
        <taxon>Bacillati</taxon>
        <taxon>Bacillota</taxon>
        <taxon>Clostridia</taxon>
        <taxon>Peptostreptococcales</taxon>
        <taxon>Caminicellaceae</taxon>
        <taxon>Maledivibacter</taxon>
    </lineage>
</organism>
<dbReference type="STRING" id="36842.SAMN02194393_00131"/>
<dbReference type="GO" id="GO:0030638">
    <property type="term" value="P:polyketide metabolic process"/>
    <property type="evidence" value="ECO:0007669"/>
    <property type="project" value="InterPro"/>
</dbReference>
<evidence type="ECO:0000313" key="2">
    <source>
        <dbReference type="Proteomes" id="UP000190285"/>
    </source>
</evidence>